<accession>A0A150WUP7</accession>
<proteinExistence type="inferred from homology"/>
<dbReference type="InterPro" id="IPR050259">
    <property type="entry name" value="SDR"/>
</dbReference>
<dbReference type="EMBL" id="LUKF01000002">
    <property type="protein sequence ID" value="KYG70237.1"/>
    <property type="molecule type" value="Genomic_DNA"/>
</dbReference>
<name>A0A150WUP7_BDEBC</name>
<organism evidence="2 3">
    <name type="scientific">Bdellovibrio bacteriovorus</name>
    <dbReference type="NCBI Taxonomy" id="959"/>
    <lineage>
        <taxon>Bacteria</taxon>
        <taxon>Pseudomonadati</taxon>
        <taxon>Bdellovibrionota</taxon>
        <taxon>Bdellovibrionia</taxon>
        <taxon>Bdellovibrionales</taxon>
        <taxon>Pseudobdellovibrionaceae</taxon>
        <taxon>Bdellovibrio</taxon>
    </lineage>
</organism>
<dbReference type="PANTHER" id="PTHR42879">
    <property type="entry name" value="3-OXOACYL-(ACYL-CARRIER-PROTEIN) REDUCTASE"/>
    <property type="match status" value="1"/>
</dbReference>
<evidence type="ECO:0000256" key="1">
    <source>
        <dbReference type="ARBA" id="ARBA00006484"/>
    </source>
</evidence>
<dbReference type="InterPro" id="IPR002347">
    <property type="entry name" value="SDR_fam"/>
</dbReference>
<dbReference type="PRINTS" id="PR00081">
    <property type="entry name" value="GDHRDH"/>
</dbReference>
<dbReference type="Proteomes" id="UP000075391">
    <property type="component" value="Unassembled WGS sequence"/>
</dbReference>
<comment type="similarity">
    <text evidence="1">Belongs to the short-chain dehydrogenases/reductases (SDR) family.</text>
</comment>
<dbReference type="InterPro" id="IPR036291">
    <property type="entry name" value="NAD(P)-bd_dom_sf"/>
</dbReference>
<protein>
    <submittedName>
        <fullName evidence="2">Short-chain dehydrogenase</fullName>
    </submittedName>
</protein>
<evidence type="ECO:0000313" key="2">
    <source>
        <dbReference type="EMBL" id="KYG70237.1"/>
    </source>
</evidence>
<dbReference type="PANTHER" id="PTHR42879:SF6">
    <property type="entry name" value="NADPH-DEPENDENT REDUCTASE BACG"/>
    <property type="match status" value="1"/>
</dbReference>
<dbReference type="OrthoDB" id="9793499at2"/>
<dbReference type="Gene3D" id="3.40.50.720">
    <property type="entry name" value="NAD(P)-binding Rossmann-like Domain"/>
    <property type="match status" value="1"/>
</dbReference>
<dbReference type="AlphaFoldDB" id="A0A150WUP7"/>
<dbReference type="Pfam" id="PF13561">
    <property type="entry name" value="adh_short_C2"/>
    <property type="match status" value="1"/>
</dbReference>
<dbReference type="SUPFAM" id="SSF51735">
    <property type="entry name" value="NAD(P)-binding Rossmann-fold domains"/>
    <property type="match status" value="1"/>
</dbReference>
<gene>
    <name evidence="2" type="ORF">AZI85_13900</name>
</gene>
<comment type="caution">
    <text evidence="2">The sequence shown here is derived from an EMBL/GenBank/DDBJ whole genome shotgun (WGS) entry which is preliminary data.</text>
</comment>
<evidence type="ECO:0000313" key="3">
    <source>
        <dbReference type="Proteomes" id="UP000075391"/>
    </source>
</evidence>
<sequence>MNSWSLNGKTAVVCGASGGIGKATALLFAERGAKIIALARTEEKLKSLMNELSGSGHKYFTVDLGDTENLKKLLPQLQKESVQILINNSGGPKGGPLHAANVEEFEAPFKSHLHAAHLLVQTLLPSMKQSHYGRILNVISTSVKNPLPNLGVSNTVRGAMASWSKTLAGELAPFGITVNNVLPGYILTDRLTSLMDASAKSSQTTLDQVEENWKRSVPMRRIGEPKEMAEAIAFLASPAASYITGINLPVDGGRTPSL</sequence>
<dbReference type="FunFam" id="3.40.50.720:FF:000084">
    <property type="entry name" value="Short-chain dehydrogenase reductase"/>
    <property type="match status" value="1"/>
</dbReference>
<dbReference type="RefSeq" id="WP_063242725.1">
    <property type="nucleotide sequence ID" value="NZ_LUKF01000002.1"/>
</dbReference>
<reference evidence="2 3" key="1">
    <citation type="submission" date="2016-03" db="EMBL/GenBank/DDBJ databases">
        <authorList>
            <person name="Ploux O."/>
        </authorList>
    </citation>
    <scope>NUCLEOTIDE SEQUENCE [LARGE SCALE GENOMIC DNA]</scope>
    <source>
        <strain evidence="2 3">BER2</strain>
    </source>
</reference>